<organism evidence="1 2">
    <name type="scientific">Arabis nemorensis</name>
    <dbReference type="NCBI Taxonomy" id="586526"/>
    <lineage>
        <taxon>Eukaryota</taxon>
        <taxon>Viridiplantae</taxon>
        <taxon>Streptophyta</taxon>
        <taxon>Embryophyta</taxon>
        <taxon>Tracheophyta</taxon>
        <taxon>Spermatophyta</taxon>
        <taxon>Magnoliopsida</taxon>
        <taxon>eudicotyledons</taxon>
        <taxon>Gunneridae</taxon>
        <taxon>Pentapetalae</taxon>
        <taxon>rosids</taxon>
        <taxon>malvids</taxon>
        <taxon>Brassicales</taxon>
        <taxon>Brassicaceae</taxon>
        <taxon>Arabideae</taxon>
        <taxon>Arabis</taxon>
    </lineage>
</organism>
<sequence length="79" mass="9188">MKQTPRTRSGTRKLREEFNKSVENLITLIEHEEFRDDEISNEIQEDAQKQVKTTTLLTPVLQGIKETALFTISREDQAI</sequence>
<dbReference type="OrthoDB" id="10649269at2759"/>
<reference evidence="1" key="1">
    <citation type="submission" date="2019-07" db="EMBL/GenBank/DDBJ databases">
        <authorList>
            <person name="Dittberner H."/>
        </authorList>
    </citation>
    <scope>NUCLEOTIDE SEQUENCE [LARGE SCALE GENOMIC DNA]</scope>
</reference>
<dbReference type="EMBL" id="CABITT030000004">
    <property type="protein sequence ID" value="VVB01787.1"/>
    <property type="molecule type" value="Genomic_DNA"/>
</dbReference>
<accession>A0A565BKA3</accession>
<protein>
    <submittedName>
        <fullName evidence="1">Uncharacterized protein</fullName>
    </submittedName>
</protein>
<dbReference type="AlphaFoldDB" id="A0A565BKA3"/>
<evidence type="ECO:0000313" key="1">
    <source>
        <dbReference type="EMBL" id="VVB01787.1"/>
    </source>
</evidence>
<evidence type="ECO:0000313" key="2">
    <source>
        <dbReference type="Proteomes" id="UP000489600"/>
    </source>
</evidence>
<dbReference type="Proteomes" id="UP000489600">
    <property type="component" value="Unassembled WGS sequence"/>
</dbReference>
<keyword evidence="2" id="KW-1185">Reference proteome</keyword>
<comment type="caution">
    <text evidence="1">The sequence shown here is derived from an EMBL/GenBank/DDBJ whole genome shotgun (WGS) entry which is preliminary data.</text>
</comment>
<proteinExistence type="predicted"/>
<name>A0A565BKA3_9BRAS</name>
<gene>
    <name evidence="1" type="ORF">ANE_LOCUS12231</name>
</gene>